<dbReference type="Gene3D" id="3.40.720.10">
    <property type="entry name" value="Alkaline Phosphatase, subunit A"/>
    <property type="match status" value="1"/>
</dbReference>
<evidence type="ECO:0000256" key="2">
    <source>
        <dbReference type="ARBA" id="ARBA00022553"/>
    </source>
</evidence>
<dbReference type="Gene3D" id="1.10.60.40">
    <property type="match status" value="1"/>
</dbReference>
<comment type="cofactor">
    <cofactor evidence="8">
        <name>Zn(2+)</name>
        <dbReference type="ChEBI" id="CHEBI:29105"/>
    </cofactor>
    <text evidence="8">Binds 2 Zn(2+) ions.</text>
</comment>
<evidence type="ECO:0000256" key="10">
    <source>
        <dbReference type="SAM" id="SignalP"/>
    </source>
</evidence>
<protein>
    <submittedName>
        <fullName evidence="11">Alkaline phosphatase</fullName>
    </submittedName>
</protein>
<sequence length="455" mass="49285">MASRALFAVTAATALVLASCSSTTNNSTTDTHTSNQQAPNIIFMIGDGMGFEFISAYRYAMSERGAGKLAPTPFDDLLVGAATTYPDDDTWVTDSAAGATALATGVKSYNGAIGIDVDKNPKQTLMELARENGWSTGAVATVQVNHATPASFFTHHPSRNLYNEIADSYAQQVTNGGWSFDVLLGGGHSYFQREEKNWLPQLEQQGLQVVTTIEQLNNVSNAPVLGLLADKALPFAIDDRPGRLAEMTTHALRLLEQRSATTGKPFALMVEGSMIDWCGHANDIACAVHEMTDFAAAVEVVRNYMSENPNTLLVITADHSTGGLTLGQGGEYAWYSEKVMGIQKSLEVMATELVKRPKSEWRDYLTPVLNLPLSDAQWQQLESVTIDESLKGRDKLKSVHQVLVQIISEHTRTGWTTSGHTAVDVPVMASGPGAEAFRGYIDNTDIAKALLRLVR</sequence>
<keyword evidence="4" id="KW-0378">Hydrolase</keyword>
<evidence type="ECO:0000256" key="9">
    <source>
        <dbReference type="RuleBase" id="RU003946"/>
    </source>
</evidence>
<dbReference type="Pfam" id="PF00245">
    <property type="entry name" value="Alk_phosphatase"/>
    <property type="match status" value="1"/>
</dbReference>
<evidence type="ECO:0000256" key="8">
    <source>
        <dbReference type="PIRSR" id="PIRSR601952-2"/>
    </source>
</evidence>
<feature type="binding site" evidence="8">
    <location>
        <position position="280"/>
    </location>
    <ligand>
        <name>Zn(2+)</name>
        <dbReference type="ChEBI" id="CHEBI:29105"/>
        <label>2</label>
    </ligand>
</feature>
<feature type="binding site" evidence="8">
    <location>
        <position position="319"/>
    </location>
    <ligand>
        <name>Zn(2+)</name>
        <dbReference type="ChEBI" id="CHEBI:29105"/>
        <label>2</label>
    </ligand>
</feature>
<evidence type="ECO:0000256" key="6">
    <source>
        <dbReference type="ARBA" id="ARBA00022842"/>
    </source>
</evidence>
<dbReference type="SMART" id="SM00098">
    <property type="entry name" value="alkPPc"/>
    <property type="match status" value="1"/>
</dbReference>
<feature type="binding site" evidence="8">
    <location>
        <position position="47"/>
    </location>
    <ligand>
        <name>Mg(2+)</name>
        <dbReference type="ChEBI" id="CHEBI:18420"/>
    </ligand>
</feature>
<evidence type="ECO:0000313" key="11">
    <source>
        <dbReference type="EMBL" id="SFR37795.1"/>
    </source>
</evidence>
<dbReference type="GO" id="GO:0046872">
    <property type="term" value="F:metal ion binding"/>
    <property type="evidence" value="ECO:0007669"/>
    <property type="project" value="UniProtKB-KW"/>
</dbReference>
<dbReference type="InterPro" id="IPR001952">
    <property type="entry name" value="Alkaline_phosphatase"/>
</dbReference>
<organism evidence="11 12">
    <name type="scientific">Pseudidiomarina maritima</name>
    <dbReference type="NCBI Taxonomy" id="519453"/>
    <lineage>
        <taxon>Bacteria</taxon>
        <taxon>Pseudomonadati</taxon>
        <taxon>Pseudomonadota</taxon>
        <taxon>Gammaproteobacteria</taxon>
        <taxon>Alteromonadales</taxon>
        <taxon>Idiomarinaceae</taxon>
        <taxon>Pseudidiomarina</taxon>
    </lineage>
</organism>
<keyword evidence="6 8" id="KW-0460">Magnesium</keyword>
<feature type="binding site" evidence="8">
    <location>
        <position position="276"/>
    </location>
    <ligand>
        <name>Zn(2+)</name>
        <dbReference type="ChEBI" id="CHEBI:29105"/>
        <label>2</label>
    </ligand>
</feature>
<dbReference type="InterPro" id="IPR018299">
    <property type="entry name" value="Alkaline_phosphatase_AS"/>
</dbReference>
<proteinExistence type="inferred from homology"/>
<keyword evidence="3 8" id="KW-0479">Metal-binding</keyword>
<evidence type="ECO:0000256" key="3">
    <source>
        <dbReference type="ARBA" id="ARBA00022723"/>
    </source>
</evidence>
<comment type="similarity">
    <text evidence="1 9">Belongs to the alkaline phosphatase family.</text>
</comment>
<dbReference type="RefSeq" id="WP_092854466.1">
    <property type="nucleotide sequence ID" value="NZ_FOYU01000001.1"/>
</dbReference>
<dbReference type="PROSITE" id="PS51257">
    <property type="entry name" value="PROKAR_LIPOPROTEIN"/>
    <property type="match status" value="1"/>
</dbReference>
<feature type="binding site" evidence="8">
    <location>
        <position position="420"/>
    </location>
    <ligand>
        <name>Zn(2+)</name>
        <dbReference type="ChEBI" id="CHEBI:29105"/>
        <label>2</label>
    </ligand>
</feature>
<keyword evidence="2" id="KW-0597">Phosphoprotein</keyword>
<keyword evidence="10" id="KW-0732">Signal</keyword>
<gene>
    <name evidence="11" type="ORF">SAMN04488070_0230</name>
</gene>
<evidence type="ECO:0000256" key="5">
    <source>
        <dbReference type="ARBA" id="ARBA00022833"/>
    </source>
</evidence>
<keyword evidence="12" id="KW-1185">Reference proteome</keyword>
<dbReference type="PANTHER" id="PTHR11596">
    <property type="entry name" value="ALKALINE PHOSPHATASE"/>
    <property type="match status" value="1"/>
</dbReference>
<dbReference type="Proteomes" id="UP000199424">
    <property type="component" value="Unassembled WGS sequence"/>
</dbReference>
<name>A0A1I6G6I5_9GAMM</name>
<dbReference type="SUPFAM" id="SSF53649">
    <property type="entry name" value="Alkaline phosphatase-like"/>
    <property type="match status" value="1"/>
</dbReference>
<feature type="binding site" evidence="8">
    <location>
        <position position="271"/>
    </location>
    <ligand>
        <name>Mg(2+)</name>
        <dbReference type="ChEBI" id="CHEBI:18420"/>
    </ligand>
</feature>
<reference evidence="12" key="1">
    <citation type="submission" date="2016-10" db="EMBL/GenBank/DDBJ databases">
        <authorList>
            <person name="Varghese N."/>
            <person name="Submissions S."/>
        </authorList>
    </citation>
    <scope>NUCLEOTIDE SEQUENCE [LARGE SCALE GENOMIC DNA]</scope>
    <source>
        <strain evidence="12">CGMCC 1.7285</strain>
    </source>
</reference>
<dbReference type="PANTHER" id="PTHR11596:SF5">
    <property type="entry name" value="ALKALINE PHOSPHATASE"/>
    <property type="match status" value="1"/>
</dbReference>
<evidence type="ECO:0000256" key="4">
    <source>
        <dbReference type="ARBA" id="ARBA00022801"/>
    </source>
</evidence>
<evidence type="ECO:0000256" key="1">
    <source>
        <dbReference type="ARBA" id="ARBA00005984"/>
    </source>
</evidence>
<dbReference type="PRINTS" id="PR00113">
    <property type="entry name" value="ALKPHPHTASE"/>
</dbReference>
<dbReference type="AlphaFoldDB" id="A0A1I6G6I5"/>
<feature type="binding site" evidence="8">
    <location>
        <position position="47"/>
    </location>
    <ligand>
        <name>Zn(2+)</name>
        <dbReference type="ChEBI" id="CHEBI:29105"/>
        <label>2</label>
    </ligand>
</feature>
<keyword evidence="5 8" id="KW-0862">Zinc</keyword>
<dbReference type="InterPro" id="IPR017850">
    <property type="entry name" value="Alkaline_phosphatase_core_sf"/>
</dbReference>
<evidence type="ECO:0000313" key="12">
    <source>
        <dbReference type="Proteomes" id="UP000199424"/>
    </source>
</evidence>
<comment type="cofactor">
    <cofactor evidence="8">
        <name>Mg(2+)</name>
        <dbReference type="ChEBI" id="CHEBI:18420"/>
    </cofactor>
    <text evidence="8">Binds 1 Mg(2+) ion.</text>
</comment>
<feature type="binding site" evidence="8">
    <location>
        <position position="318"/>
    </location>
    <ligand>
        <name>Zn(2+)</name>
        <dbReference type="ChEBI" id="CHEBI:29105"/>
        <label>2</label>
    </ligand>
</feature>
<dbReference type="EMBL" id="FOYU01000001">
    <property type="protein sequence ID" value="SFR37795.1"/>
    <property type="molecule type" value="Genomic_DNA"/>
</dbReference>
<dbReference type="PROSITE" id="PS00123">
    <property type="entry name" value="ALKALINE_PHOSPHATASE"/>
    <property type="match status" value="1"/>
</dbReference>
<feature type="signal peptide" evidence="10">
    <location>
        <begin position="1"/>
        <end position="18"/>
    </location>
</feature>
<dbReference type="GO" id="GO:0004035">
    <property type="term" value="F:alkaline phosphatase activity"/>
    <property type="evidence" value="ECO:0007669"/>
    <property type="project" value="TreeGrafter"/>
</dbReference>
<feature type="active site" description="Phosphoserine intermediate" evidence="7">
    <location>
        <position position="95"/>
    </location>
</feature>
<dbReference type="CDD" id="cd16012">
    <property type="entry name" value="ALP"/>
    <property type="match status" value="1"/>
</dbReference>
<feature type="binding site" evidence="8">
    <location>
        <position position="146"/>
    </location>
    <ligand>
        <name>Mg(2+)</name>
        <dbReference type="ChEBI" id="CHEBI:18420"/>
    </ligand>
</feature>
<accession>A0A1I6G6I5</accession>
<evidence type="ECO:0000256" key="7">
    <source>
        <dbReference type="PIRSR" id="PIRSR601952-1"/>
    </source>
</evidence>
<feature type="chain" id="PRO_5011607522" evidence="10">
    <location>
        <begin position="19"/>
        <end position="455"/>
    </location>
</feature>
<feature type="binding site" evidence="8">
    <location>
        <position position="148"/>
    </location>
    <ligand>
        <name>Mg(2+)</name>
        <dbReference type="ChEBI" id="CHEBI:18420"/>
    </ligand>
</feature>